<organism evidence="1 2">
    <name type="scientific">Trichonephila inaurata madagascariensis</name>
    <dbReference type="NCBI Taxonomy" id="2747483"/>
    <lineage>
        <taxon>Eukaryota</taxon>
        <taxon>Metazoa</taxon>
        <taxon>Ecdysozoa</taxon>
        <taxon>Arthropoda</taxon>
        <taxon>Chelicerata</taxon>
        <taxon>Arachnida</taxon>
        <taxon>Araneae</taxon>
        <taxon>Araneomorphae</taxon>
        <taxon>Entelegynae</taxon>
        <taxon>Araneoidea</taxon>
        <taxon>Nephilidae</taxon>
        <taxon>Trichonephila</taxon>
        <taxon>Trichonephila inaurata</taxon>
    </lineage>
</organism>
<name>A0A8X6XNE0_9ARAC</name>
<proteinExistence type="predicted"/>
<protein>
    <submittedName>
        <fullName evidence="1">Uncharacterized protein</fullName>
    </submittedName>
</protein>
<feature type="non-terminal residue" evidence="1">
    <location>
        <position position="1"/>
    </location>
</feature>
<dbReference type="Proteomes" id="UP000886998">
    <property type="component" value="Unassembled WGS sequence"/>
</dbReference>
<sequence length="89" mass="10077">GRWISIQYKARPPPPPAVITVQADSQVMRRTILRIKSLRICISHMGQKVKDVAKIGKFMKTNTLTEEFYSTKCLHACIELCANMVVQST</sequence>
<dbReference type="EMBL" id="BMAV01010596">
    <property type="protein sequence ID" value="GFY55812.1"/>
    <property type="molecule type" value="Genomic_DNA"/>
</dbReference>
<evidence type="ECO:0000313" key="2">
    <source>
        <dbReference type="Proteomes" id="UP000886998"/>
    </source>
</evidence>
<keyword evidence="2" id="KW-1185">Reference proteome</keyword>
<reference evidence="1" key="1">
    <citation type="submission" date="2020-08" db="EMBL/GenBank/DDBJ databases">
        <title>Multicomponent nature underlies the extraordinary mechanical properties of spider dragline silk.</title>
        <authorList>
            <person name="Kono N."/>
            <person name="Nakamura H."/>
            <person name="Mori M."/>
            <person name="Yoshida Y."/>
            <person name="Ohtoshi R."/>
            <person name="Malay A.D."/>
            <person name="Moran D.A.P."/>
            <person name="Tomita M."/>
            <person name="Numata K."/>
            <person name="Arakawa K."/>
        </authorList>
    </citation>
    <scope>NUCLEOTIDE SEQUENCE</scope>
</reference>
<comment type="caution">
    <text evidence="1">The sequence shown here is derived from an EMBL/GenBank/DDBJ whole genome shotgun (WGS) entry which is preliminary data.</text>
</comment>
<accession>A0A8X6XNE0</accession>
<dbReference type="AlphaFoldDB" id="A0A8X6XNE0"/>
<evidence type="ECO:0000313" key="1">
    <source>
        <dbReference type="EMBL" id="GFY55812.1"/>
    </source>
</evidence>
<gene>
    <name evidence="1" type="ORF">TNIN_102431</name>
</gene>